<dbReference type="EMBL" id="CADCVX010000202">
    <property type="protein sequence ID" value="CAA9498228.1"/>
    <property type="molecule type" value="Genomic_DNA"/>
</dbReference>
<name>A0A6J4SNY7_9SPHN</name>
<sequence length="343" mass="37262">MTGRPVKLVLPRGQIFHIAAFRPLSRHKIKIGADAAGKMIAVEYDADQQQSPMGRFPPEYHEGPMQMYGIADFEATTGNIRIDTQAPGWMRTPHPHPGCFAFDSAVDELAYKLGRDPVAFRLAHDATVDPTNGRPLSSRHLNECIVEGARRFGWSRRNPRPAATVLRDGTQVGWGVGCGSYPSMASPNMSTLRVSANGTTRFALSGQEMGQGIRNVIAGVLLGELDVDPNKLEIVIGDTAAAPQHQTAGSWGTASVVSVTEGAARKLKASVEELLAGRRVLGNLHRQLATVRRPYVQIEENWLAPGQDAKAFQSMRDTGYARAGPDYPAFTSFSYIAHFVEVA</sequence>
<dbReference type="PANTHER" id="PTHR47495">
    <property type="entry name" value="ALDEHYDE DEHYDROGENASE"/>
    <property type="match status" value="1"/>
</dbReference>
<gene>
    <name evidence="3" type="ORF">AVDCRST_MAG91-875</name>
</gene>
<evidence type="ECO:0000259" key="2">
    <source>
        <dbReference type="Pfam" id="PF20256"/>
    </source>
</evidence>
<protein>
    <submittedName>
        <fullName evidence="3">Isoquinoline 1-oxidoreductase beta subunit</fullName>
        <ecNumber evidence="3">1.3.99.16</ecNumber>
    </submittedName>
</protein>
<feature type="domain" description="Aldehyde oxidase/xanthine dehydrogenase first molybdopterin binding" evidence="1">
    <location>
        <begin position="2"/>
        <end position="122"/>
    </location>
</feature>
<feature type="non-terminal residue" evidence="3">
    <location>
        <position position="343"/>
    </location>
</feature>
<dbReference type="Gene3D" id="3.30.365.10">
    <property type="entry name" value="Aldehyde oxidase/xanthine dehydrogenase, molybdopterin binding domain"/>
    <property type="match status" value="4"/>
</dbReference>
<dbReference type="Pfam" id="PF20256">
    <property type="entry name" value="MoCoBD_2"/>
    <property type="match status" value="1"/>
</dbReference>
<reference evidence="3" key="1">
    <citation type="submission" date="2020-02" db="EMBL/GenBank/DDBJ databases">
        <authorList>
            <person name="Meier V. D."/>
        </authorList>
    </citation>
    <scope>NUCLEOTIDE SEQUENCE</scope>
    <source>
        <strain evidence="3">AVDCRST_MAG91</strain>
    </source>
</reference>
<dbReference type="SUPFAM" id="SSF56003">
    <property type="entry name" value="Molybdenum cofactor-binding domain"/>
    <property type="match status" value="1"/>
</dbReference>
<dbReference type="GO" id="GO:0047121">
    <property type="term" value="F:isoquinoline 1-oxidoreductase activity"/>
    <property type="evidence" value="ECO:0007669"/>
    <property type="project" value="UniProtKB-EC"/>
</dbReference>
<dbReference type="InterPro" id="IPR052516">
    <property type="entry name" value="N-heterocyclic_Hydroxylase"/>
</dbReference>
<dbReference type="InterPro" id="IPR037165">
    <property type="entry name" value="AldOxase/xan_DH_Mopterin-bd_sf"/>
</dbReference>
<dbReference type="InterPro" id="IPR008274">
    <property type="entry name" value="AldOxase/xan_DH_MoCoBD1"/>
</dbReference>
<keyword evidence="3" id="KW-0560">Oxidoreductase</keyword>
<dbReference type="Pfam" id="PF02738">
    <property type="entry name" value="MoCoBD_1"/>
    <property type="match status" value="1"/>
</dbReference>
<dbReference type="InterPro" id="IPR046867">
    <property type="entry name" value="AldOxase/xan_DH_MoCoBD2"/>
</dbReference>
<accession>A0A6J4SNY7</accession>
<evidence type="ECO:0000259" key="1">
    <source>
        <dbReference type="Pfam" id="PF02738"/>
    </source>
</evidence>
<proteinExistence type="predicted"/>
<dbReference type="AlphaFoldDB" id="A0A6J4SNY7"/>
<organism evidence="3">
    <name type="scientific">uncultured Sphingomonadaceae bacterium</name>
    <dbReference type="NCBI Taxonomy" id="169976"/>
    <lineage>
        <taxon>Bacteria</taxon>
        <taxon>Pseudomonadati</taxon>
        <taxon>Pseudomonadota</taxon>
        <taxon>Alphaproteobacteria</taxon>
        <taxon>Sphingomonadales</taxon>
        <taxon>Sphingomonadaceae</taxon>
        <taxon>environmental samples</taxon>
    </lineage>
</organism>
<feature type="domain" description="Aldehyde oxidase/xanthine dehydrogenase second molybdopterin binding" evidence="2">
    <location>
        <begin position="149"/>
        <end position="342"/>
    </location>
</feature>
<dbReference type="PANTHER" id="PTHR47495:SF2">
    <property type="entry name" value="ALDEHYDE DEHYDROGENASE"/>
    <property type="match status" value="1"/>
</dbReference>
<evidence type="ECO:0000313" key="3">
    <source>
        <dbReference type="EMBL" id="CAA9498228.1"/>
    </source>
</evidence>
<dbReference type="EC" id="1.3.99.16" evidence="3"/>